<organism evidence="2 3">
    <name type="scientific">Necator americanus</name>
    <name type="common">Human hookworm</name>
    <dbReference type="NCBI Taxonomy" id="51031"/>
    <lineage>
        <taxon>Eukaryota</taxon>
        <taxon>Metazoa</taxon>
        <taxon>Ecdysozoa</taxon>
        <taxon>Nematoda</taxon>
        <taxon>Chromadorea</taxon>
        <taxon>Rhabditida</taxon>
        <taxon>Rhabditina</taxon>
        <taxon>Rhabditomorpha</taxon>
        <taxon>Strongyloidea</taxon>
        <taxon>Ancylostomatidae</taxon>
        <taxon>Bunostominae</taxon>
        <taxon>Necator</taxon>
    </lineage>
</organism>
<proteinExistence type="predicted"/>
<evidence type="ECO:0000313" key="2">
    <source>
        <dbReference type="EMBL" id="KAK6753684.1"/>
    </source>
</evidence>
<evidence type="ECO:0000256" key="1">
    <source>
        <dbReference type="SAM" id="Coils"/>
    </source>
</evidence>
<feature type="coiled-coil region" evidence="1">
    <location>
        <begin position="143"/>
        <end position="173"/>
    </location>
</feature>
<keyword evidence="3" id="KW-1185">Reference proteome</keyword>
<reference evidence="2 3" key="1">
    <citation type="submission" date="2023-08" db="EMBL/GenBank/DDBJ databases">
        <title>A Necator americanus chromosomal reference genome.</title>
        <authorList>
            <person name="Ilik V."/>
            <person name="Petrzelkova K.J."/>
            <person name="Pardy F."/>
            <person name="Fuh T."/>
            <person name="Niatou-Singa F.S."/>
            <person name="Gouil Q."/>
            <person name="Baker L."/>
            <person name="Ritchie M.E."/>
            <person name="Jex A.R."/>
            <person name="Gazzola D."/>
            <person name="Li H."/>
            <person name="Toshio Fujiwara R."/>
            <person name="Zhan B."/>
            <person name="Aroian R.V."/>
            <person name="Pafco B."/>
            <person name="Schwarz E.M."/>
        </authorList>
    </citation>
    <scope>NUCLEOTIDE SEQUENCE [LARGE SCALE GENOMIC DNA]</scope>
    <source>
        <strain evidence="2 3">Aroian</strain>
        <tissue evidence="2">Whole animal</tissue>
    </source>
</reference>
<dbReference type="EMBL" id="JAVFWL010000005">
    <property type="protein sequence ID" value="KAK6753684.1"/>
    <property type="molecule type" value="Genomic_DNA"/>
</dbReference>
<sequence>MTWNRRNHEEAHVHSNTREIRLLNEEISRVFVEKRDLEQRIRELARERTCPPHKFEAGQIRSEQEMAMPCIFCGAVGVHYSDVCEVNRDIRQRWRIVRETERCRLCLRRRCMGGVRCDKKKTRCRHCGELGHHPSLCFLPQRSEETQEELQALERLQQNVQQLNLLRRRLFLLKNE</sequence>
<name>A0ABR1DTG5_NECAM</name>
<accession>A0ABR1DTG5</accession>
<evidence type="ECO:0008006" key="4">
    <source>
        <dbReference type="Google" id="ProtNLM"/>
    </source>
</evidence>
<comment type="caution">
    <text evidence="2">The sequence shown here is derived from an EMBL/GenBank/DDBJ whole genome shotgun (WGS) entry which is preliminary data.</text>
</comment>
<keyword evidence="1" id="KW-0175">Coiled coil</keyword>
<evidence type="ECO:0000313" key="3">
    <source>
        <dbReference type="Proteomes" id="UP001303046"/>
    </source>
</evidence>
<protein>
    <recommendedName>
        <fullName evidence="4">Zinc knuckle</fullName>
    </recommendedName>
</protein>
<dbReference type="Proteomes" id="UP001303046">
    <property type="component" value="Unassembled WGS sequence"/>
</dbReference>
<gene>
    <name evidence="2" type="primary">Necator_chrV.g17751</name>
    <name evidence="2" type="ORF">RB195_012961</name>
</gene>
<feature type="coiled-coil region" evidence="1">
    <location>
        <begin position="20"/>
        <end position="47"/>
    </location>
</feature>